<reference evidence="6 7" key="1">
    <citation type="journal article" date="2014" name="Genome Announc.">
        <title>Draft genome sequences of the altered schaedler flora, a defined bacterial community from gnotobiotic mice.</title>
        <authorList>
            <person name="Wannemuehler M.J."/>
            <person name="Overstreet A.M."/>
            <person name="Ward D.V."/>
            <person name="Phillips G.J."/>
        </authorList>
    </citation>
    <scope>NUCLEOTIDE SEQUENCE [LARGE SCALE GENOMIC DNA]</scope>
    <source>
        <strain evidence="6 7">ASF492</strain>
    </source>
</reference>
<feature type="chain" id="PRO_5039637560" description="Periplasmic binding protein domain-containing protein" evidence="4">
    <location>
        <begin position="29"/>
        <end position="398"/>
    </location>
</feature>
<dbReference type="PATRIC" id="fig|1235802.3.peg.778"/>
<evidence type="ECO:0000256" key="4">
    <source>
        <dbReference type="SAM" id="SignalP"/>
    </source>
</evidence>
<dbReference type="InterPro" id="IPR050555">
    <property type="entry name" value="Bact_Solute-Bind_Prot2"/>
</dbReference>
<evidence type="ECO:0000313" key="7">
    <source>
        <dbReference type="Proteomes" id="UP000012589"/>
    </source>
</evidence>
<dbReference type="HOGENOM" id="CLU_037628_13_1_9"/>
<dbReference type="GO" id="GO:0030246">
    <property type="term" value="F:carbohydrate binding"/>
    <property type="evidence" value="ECO:0007669"/>
    <property type="project" value="TreeGrafter"/>
</dbReference>
<dbReference type="Proteomes" id="UP000012589">
    <property type="component" value="Unassembled WGS sequence"/>
</dbReference>
<dbReference type="eggNOG" id="COG4213">
    <property type="taxonomic scope" value="Bacteria"/>
</dbReference>
<dbReference type="CDD" id="cd19994">
    <property type="entry name" value="PBP1_ChvE"/>
    <property type="match status" value="1"/>
</dbReference>
<evidence type="ECO:0000256" key="2">
    <source>
        <dbReference type="ARBA" id="ARBA00022729"/>
    </source>
</evidence>
<evidence type="ECO:0000259" key="5">
    <source>
        <dbReference type="Pfam" id="PF13407"/>
    </source>
</evidence>
<feature type="domain" description="Periplasmic binding protein" evidence="5">
    <location>
        <begin position="71"/>
        <end position="347"/>
    </location>
</feature>
<feature type="compositionally biased region" description="Low complexity" evidence="3">
    <location>
        <begin position="50"/>
        <end position="61"/>
    </location>
</feature>
<dbReference type="InterPro" id="IPR028082">
    <property type="entry name" value="Peripla_BP_I"/>
</dbReference>
<evidence type="ECO:0000313" key="6">
    <source>
        <dbReference type="EMBL" id="EMZ36358.1"/>
    </source>
</evidence>
<feature type="region of interest" description="Disordered" evidence="3">
    <location>
        <begin position="27"/>
        <end position="70"/>
    </location>
</feature>
<dbReference type="EMBL" id="AQFT01000023">
    <property type="protein sequence ID" value="EMZ36358.1"/>
    <property type="molecule type" value="Genomic_DNA"/>
</dbReference>
<keyword evidence="2 4" id="KW-0732">Signal</keyword>
<protein>
    <recommendedName>
        <fullName evidence="5">Periplasmic binding protein domain-containing protein</fullName>
    </recommendedName>
</protein>
<gene>
    <name evidence="6" type="ORF">C823_00725</name>
</gene>
<organism evidence="6 7">
    <name type="scientific">Eubacterium plexicaudatum ASF492</name>
    <dbReference type="NCBI Taxonomy" id="1235802"/>
    <lineage>
        <taxon>Bacteria</taxon>
        <taxon>Bacillati</taxon>
        <taxon>Bacillota</taxon>
        <taxon>Clostridia</taxon>
        <taxon>Eubacteriales</taxon>
        <taxon>Eubacteriaceae</taxon>
        <taxon>Eubacterium</taxon>
    </lineage>
</organism>
<accession>N2BD27</accession>
<evidence type="ECO:0000256" key="1">
    <source>
        <dbReference type="ARBA" id="ARBA00004196"/>
    </source>
</evidence>
<proteinExistence type="predicted"/>
<keyword evidence="7" id="KW-1185">Reference proteome</keyword>
<dbReference type="STRING" id="1235802.C823_00725"/>
<dbReference type="SUPFAM" id="SSF53822">
    <property type="entry name" value="Periplasmic binding protein-like I"/>
    <property type="match status" value="1"/>
</dbReference>
<name>N2BD27_9FIRM</name>
<comment type="subcellular location">
    <subcellularLocation>
        <location evidence="1">Cell envelope</location>
    </subcellularLocation>
</comment>
<evidence type="ECO:0000256" key="3">
    <source>
        <dbReference type="SAM" id="MobiDB-lite"/>
    </source>
</evidence>
<comment type="caution">
    <text evidence="6">The sequence shown here is derived from an EMBL/GenBank/DDBJ whole genome shotgun (WGS) entry which is preliminary data.</text>
</comment>
<dbReference type="PANTHER" id="PTHR30036">
    <property type="entry name" value="D-XYLOSE-BINDING PERIPLASMIC PROTEIN"/>
    <property type="match status" value="1"/>
</dbReference>
<dbReference type="Pfam" id="PF13407">
    <property type="entry name" value="Peripla_BP_4"/>
    <property type="match status" value="1"/>
</dbReference>
<sequence length="398" mass="43307">MKLKRLGALLCTAAMSAMLFGCAASAQAGNDSVNPPDSTSDVSDSDKDQSSATDDVTPDVVPSDETGGKKIAISMPTDAVQRWIDEAEIMKKELAAKGYAVDIQFAQDEPQEQAAQIAAFVKNQADCIVVAPTDSKELAAAAAEAKQAQIPVISYDRLLMDTDAVYYYVTFGQKAVGTMIGQEIVQRAGLDNLSDGEYKTVEFFAGSSDDPDSKRMYEGLMESVQPYLDDGRLVCKSGRTSFEDTCIADRSQETAKEWCKNYLAGYYTDEELDICASLSDQFAYGCKEALQEAGYIADNWPIITGQGCEPAACKNILDGTQAFSIYGDTSLLAKQCVTMIESVLEGTETEINDMEQYHNNVLQVPSYLCTPTVVEDDNLKETLIDSGYYTQEQIDNAE</sequence>
<dbReference type="AlphaFoldDB" id="N2BD27"/>
<dbReference type="PANTHER" id="PTHR30036:SF1">
    <property type="entry name" value="D-XYLOSE-BINDING PERIPLASMIC PROTEIN"/>
    <property type="match status" value="1"/>
</dbReference>
<dbReference type="InterPro" id="IPR025997">
    <property type="entry name" value="SBP_2_dom"/>
</dbReference>
<dbReference type="GO" id="GO:0030288">
    <property type="term" value="C:outer membrane-bounded periplasmic space"/>
    <property type="evidence" value="ECO:0007669"/>
    <property type="project" value="TreeGrafter"/>
</dbReference>
<feature type="signal peptide" evidence="4">
    <location>
        <begin position="1"/>
        <end position="28"/>
    </location>
</feature>
<dbReference type="OrthoDB" id="9769193at2"/>
<dbReference type="Gene3D" id="3.40.50.2300">
    <property type="match status" value="2"/>
</dbReference>
<feature type="compositionally biased region" description="Low complexity" evidence="3">
    <location>
        <begin position="30"/>
        <end position="42"/>
    </location>
</feature>
<dbReference type="PROSITE" id="PS51257">
    <property type="entry name" value="PROKAR_LIPOPROTEIN"/>
    <property type="match status" value="1"/>
</dbReference>